<comment type="caution">
    <text evidence="3">The sequence shown here is derived from an EMBL/GenBank/DDBJ whole genome shotgun (WGS) entry which is preliminary data.</text>
</comment>
<dbReference type="SUPFAM" id="SSF50685">
    <property type="entry name" value="Barwin-like endoglucanases"/>
    <property type="match status" value="1"/>
</dbReference>
<dbReference type="PANTHER" id="PTHR31836">
    <property type="match status" value="1"/>
</dbReference>
<evidence type="ECO:0000256" key="2">
    <source>
        <dbReference type="SAM" id="SignalP"/>
    </source>
</evidence>
<organism evidence="3 4">
    <name type="scientific">Hohenbuehelia grisea</name>
    <dbReference type="NCBI Taxonomy" id="104357"/>
    <lineage>
        <taxon>Eukaryota</taxon>
        <taxon>Fungi</taxon>
        <taxon>Dikarya</taxon>
        <taxon>Basidiomycota</taxon>
        <taxon>Agaricomycotina</taxon>
        <taxon>Agaricomycetes</taxon>
        <taxon>Agaricomycetidae</taxon>
        <taxon>Agaricales</taxon>
        <taxon>Pleurotineae</taxon>
        <taxon>Pleurotaceae</taxon>
        <taxon>Hohenbuehelia</taxon>
    </lineage>
</organism>
<evidence type="ECO:0000313" key="4">
    <source>
        <dbReference type="Proteomes" id="UP001556367"/>
    </source>
</evidence>
<proteinExistence type="predicted"/>
<dbReference type="EMBL" id="JASNQZ010000001">
    <property type="protein sequence ID" value="KAL0961379.1"/>
    <property type="molecule type" value="Genomic_DNA"/>
</dbReference>
<evidence type="ECO:0000256" key="1">
    <source>
        <dbReference type="ARBA" id="ARBA00022729"/>
    </source>
</evidence>
<feature type="chain" id="PRO_5045083980" description="RlpA-like protein double-psi beta-barrel domain-containing protein" evidence="2">
    <location>
        <begin position="21"/>
        <end position="141"/>
    </location>
</feature>
<dbReference type="Proteomes" id="UP001556367">
    <property type="component" value="Unassembled WGS sequence"/>
</dbReference>
<gene>
    <name evidence="3" type="ORF">HGRIS_006333</name>
</gene>
<evidence type="ECO:0000313" key="3">
    <source>
        <dbReference type="EMBL" id="KAL0961379.1"/>
    </source>
</evidence>
<dbReference type="PANTHER" id="PTHR31836:SF28">
    <property type="entry name" value="SRCR DOMAIN-CONTAINING PROTEIN-RELATED"/>
    <property type="match status" value="1"/>
</dbReference>
<protein>
    <recommendedName>
        <fullName evidence="5">RlpA-like protein double-psi beta-barrel domain-containing protein</fullName>
    </recommendedName>
</protein>
<accession>A0ABR3K0T1</accession>
<reference evidence="4" key="1">
    <citation type="submission" date="2024-06" db="EMBL/GenBank/DDBJ databases">
        <title>Multi-omics analyses provide insights into the biosynthesis of the anticancer antibiotic pleurotin in Hohenbuehelia grisea.</title>
        <authorList>
            <person name="Weaver J.A."/>
            <person name="Alberti F."/>
        </authorList>
    </citation>
    <scope>NUCLEOTIDE SEQUENCE [LARGE SCALE GENOMIC DNA]</scope>
    <source>
        <strain evidence="4">T-177</strain>
    </source>
</reference>
<name>A0ABR3K0T1_9AGAR</name>
<keyword evidence="1 2" id="KW-0732">Signal</keyword>
<dbReference type="InterPro" id="IPR036908">
    <property type="entry name" value="RlpA-like_sf"/>
</dbReference>
<feature type="signal peptide" evidence="2">
    <location>
        <begin position="1"/>
        <end position="20"/>
    </location>
</feature>
<evidence type="ECO:0008006" key="5">
    <source>
        <dbReference type="Google" id="ProtNLM"/>
    </source>
</evidence>
<keyword evidence="4" id="KW-1185">Reference proteome</keyword>
<dbReference type="Gene3D" id="2.40.40.10">
    <property type="entry name" value="RlpA-like domain"/>
    <property type="match status" value="1"/>
</dbReference>
<sequence>MCRALFFLCAFLFSMVCVSAAPTLEKRLDRWGKGTWYNPQDPAQNGGFTTNACGGKDKDSDLLVAMSTTFFRNNKGVNCNQYVRLTNTANGKVTYARMRDSCVGCGYNDLDMSPATFKKLAPLSQGIVKIKWNFMKKGWKP</sequence>
<dbReference type="InterPro" id="IPR051477">
    <property type="entry name" value="Expansin_CellWall"/>
</dbReference>
<dbReference type="CDD" id="cd22191">
    <property type="entry name" value="DPBB_RlpA_EXP_N-like"/>
    <property type="match status" value="1"/>
</dbReference>